<evidence type="ECO:0000313" key="1">
    <source>
        <dbReference type="EMBL" id="SEP84279.1"/>
    </source>
</evidence>
<organism evidence="1 2">
    <name type="scientific">Lentzea xinjiangensis</name>
    <dbReference type="NCBI Taxonomy" id="402600"/>
    <lineage>
        <taxon>Bacteria</taxon>
        <taxon>Bacillati</taxon>
        <taxon>Actinomycetota</taxon>
        <taxon>Actinomycetes</taxon>
        <taxon>Pseudonocardiales</taxon>
        <taxon>Pseudonocardiaceae</taxon>
        <taxon>Lentzea</taxon>
    </lineage>
</organism>
<reference evidence="2" key="1">
    <citation type="submission" date="2016-10" db="EMBL/GenBank/DDBJ databases">
        <authorList>
            <person name="Varghese N."/>
            <person name="Submissions S."/>
        </authorList>
    </citation>
    <scope>NUCLEOTIDE SEQUENCE [LARGE SCALE GENOMIC DNA]</scope>
    <source>
        <strain evidence="2">CGMCC 4.3525</strain>
    </source>
</reference>
<dbReference type="STRING" id="402600.SAMN05216188_101658"/>
<gene>
    <name evidence="1" type="ORF">SAMN05216188_101658</name>
</gene>
<name>A0A1H9B620_9PSEU</name>
<keyword evidence="2" id="KW-1185">Reference proteome</keyword>
<protein>
    <submittedName>
        <fullName evidence="1">Uncharacterized protein</fullName>
    </submittedName>
</protein>
<proteinExistence type="predicted"/>
<dbReference type="Proteomes" id="UP000199352">
    <property type="component" value="Unassembled WGS sequence"/>
</dbReference>
<dbReference type="EMBL" id="FOFR01000001">
    <property type="protein sequence ID" value="SEP84279.1"/>
    <property type="molecule type" value="Genomic_DNA"/>
</dbReference>
<accession>A0A1H9B620</accession>
<evidence type="ECO:0000313" key="2">
    <source>
        <dbReference type="Proteomes" id="UP000199352"/>
    </source>
</evidence>
<dbReference type="OrthoDB" id="3696314at2"/>
<dbReference type="RefSeq" id="WP_089948897.1">
    <property type="nucleotide sequence ID" value="NZ_FOFR01000001.1"/>
</dbReference>
<dbReference type="AlphaFoldDB" id="A0A1H9B620"/>
<sequence>MTKYSQEMAEYRGEVYFAGAEDAHHVWIRKIPGVAYTNDERFETYNGRELKTVAVTALDAWYEERMTATWRGQPFNVIAVDDGKAEAGYAGGEYAWARQNGLEGDQYNGYRATLEVAELADVQVDRTDFLARWKERNPG</sequence>